<dbReference type="SUPFAM" id="SSF52540">
    <property type="entry name" value="P-loop containing nucleoside triphosphate hydrolases"/>
    <property type="match status" value="1"/>
</dbReference>
<name>A0ABP0YBH6_9ROSI</name>
<dbReference type="Gene3D" id="3.40.50.300">
    <property type="entry name" value="P-loop containing nucleotide triphosphate hydrolases"/>
    <property type="match status" value="1"/>
</dbReference>
<organism evidence="2 3">
    <name type="scientific">Citrullus colocynthis</name>
    <name type="common">colocynth</name>
    <dbReference type="NCBI Taxonomy" id="252529"/>
    <lineage>
        <taxon>Eukaryota</taxon>
        <taxon>Viridiplantae</taxon>
        <taxon>Streptophyta</taxon>
        <taxon>Embryophyta</taxon>
        <taxon>Tracheophyta</taxon>
        <taxon>Spermatophyta</taxon>
        <taxon>Magnoliopsida</taxon>
        <taxon>eudicotyledons</taxon>
        <taxon>Gunneridae</taxon>
        <taxon>Pentapetalae</taxon>
        <taxon>rosids</taxon>
        <taxon>fabids</taxon>
        <taxon>Cucurbitales</taxon>
        <taxon>Cucurbitaceae</taxon>
        <taxon>Benincaseae</taxon>
        <taxon>Citrullus</taxon>
    </lineage>
</organism>
<dbReference type="SMART" id="SM00176">
    <property type="entry name" value="RAN"/>
    <property type="match status" value="1"/>
</dbReference>
<evidence type="ECO:0000313" key="2">
    <source>
        <dbReference type="EMBL" id="CAK9317835.1"/>
    </source>
</evidence>
<dbReference type="InterPro" id="IPR050209">
    <property type="entry name" value="Rab_GTPases_membrane_traffic"/>
</dbReference>
<comment type="similarity">
    <text evidence="1">Belongs to the small GTPase superfamily. Rab family.</text>
</comment>
<dbReference type="PROSITE" id="PS51419">
    <property type="entry name" value="RAB"/>
    <property type="match status" value="1"/>
</dbReference>
<dbReference type="Pfam" id="PF00071">
    <property type="entry name" value="Ras"/>
    <property type="match status" value="1"/>
</dbReference>
<accession>A0ABP0YBH6</accession>
<proteinExistence type="inferred from homology"/>
<dbReference type="PROSITE" id="PS51421">
    <property type="entry name" value="RAS"/>
    <property type="match status" value="1"/>
</dbReference>
<gene>
    <name evidence="2" type="ORF">CITCOLO1_LOCUS9784</name>
</gene>
<dbReference type="SMART" id="SM00175">
    <property type="entry name" value="RAB"/>
    <property type="match status" value="1"/>
</dbReference>
<evidence type="ECO:0000313" key="3">
    <source>
        <dbReference type="Proteomes" id="UP001642487"/>
    </source>
</evidence>
<dbReference type="PROSITE" id="PS51420">
    <property type="entry name" value="RHO"/>
    <property type="match status" value="1"/>
</dbReference>
<reference evidence="2 3" key="1">
    <citation type="submission" date="2024-03" db="EMBL/GenBank/DDBJ databases">
        <authorList>
            <person name="Gkanogiannis A."/>
            <person name="Becerra Lopez-Lavalle L."/>
        </authorList>
    </citation>
    <scope>NUCLEOTIDE SEQUENCE [LARGE SCALE GENOMIC DNA]</scope>
</reference>
<dbReference type="PRINTS" id="PR00449">
    <property type="entry name" value="RASTRNSFRMNG"/>
</dbReference>
<dbReference type="PANTHER" id="PTHR47979">
    <property type="entry name" value="DRAB11-RELATED"/>
    <property type="match status" value="1"/>
</dbReference>
<keyword evidence="3" id="KW-1185">Reference proteome</keyword>
<dbReference type="SMART" id="SM00174">
    <property type="entry name" value="RHO"/>
    <property type="match status" value="1"/>
</dbReference>
<dbReference type="InterPro" id="IPR027417">
    <property type="entry name" value="P-loop_NTPase"/>
</dbReference>
<dbReference type="EMBL" id="OZ021737">
    <property type="protein sequence ID" value="CAK9317835.1"/>
    <property type="molecule type" value="Genomic_DNA"/>
</dbReference>
<sequence length="213" mass="24088">MSVYDYLFKFILIGNTGVGKSCLMSQYIGQIFQPIHDVTIGSEFGARMITINRRLIKLHIWDTAGQETFKSITRSFYRGAIGALLVYDVTRRETFNNLNSWLRDIRELADFNISIMLIGNKVDLDCRREVSQEEGEQFAKQNGLLFLEVSAKTTQNIEEVFKKIASNILQKIEDGVIDLSNKPFGIKVGLRGQGSATVIAKTYTLKSRCCSLQ</sequence>
<evidence type="ECO:0000256" key="1">
    <source>
        <dbReference type="ARBA" id="ARBA00006270"/>
    </source>
</evidence>
<dbReference type="NCBIfam" id="TIGR00231">
    <property type="entry name" value="small_GTP"/>
    <property type="match status" value="1"/>
</dbReference>
<protein>
    <submittedName>
        <fullName evidence="2">Uncharacterized protein</fullName>
    </submittedName>
</protein>
<dbReference type="InterPro" id="IPR001806">
    <property type="entry name" value="Small_GTPase"/>
</dbReference>
<dbReference type="Proteomes" id="UP001642487">
    <property type="component" value="Chromosome 3"/>
</dbReference>
<dbReference type="InterPro" id="IPR005225">
    <property type="entry name" value="Small_GTP-bd"/>
</dbReference>
<dbReference type="SMART" id="SM00173">
    <property type="entry name" value="RAS"/>
    <property type="match status" value="1"/>
</dbReference>